<keyword evidence="4" id="KW-1185">Reference proteome</keyword>
<dbReference type="InterPro" id="IPR023346">
    <property type="entry name" value="Lysozyme-like_dom_sf"/>
</dbReference>
<protein>
    <submittedName>
        <fullName evidence="3">Putative tape measure protein</fullName>
    </submittedName>
</protein>
<dbReference type="SUPFAM" id="SSF53955">
    <property type="entry name" value="Lysozyme-like"/>
    <property type="match status" value="1"/>
</dbReference>
<evidence type="ECO:0000256" key="1">
    <source>
        <dbReference type="SAM" id="MobiDB-lite"/>
    </source>
</evidence>
<dbReference type="InterPro" id="IPR008258">
    <property type="entry name" value="Transglycosylase_SLT_dom_1"/>
</dbReference>
<dbReference type="Gene3D" id="1.10.530.10">
    <property type="match status" value="1"/>
</dbReference>
<feature type="domain" description="Transglycosylase SLT" evidence="2">
    <location>
        <begin position="1086"/>
        <end position="1160"/>
    </location>
</feature>
<gene>
    <name evidence="3" type="ORF">SSEM1_gp82</name>
</gene>
<feature type="region of interest" description="Disordered" evidence="1">
    <location>
        <begin position="783"/>
        <end position="807"/>
    </location>
</feature>
<dbReference type="CDD" id="cd00254">
    <property type="entry name" value="LT-like"/>
    <property type="match status" value="1"/>
</dbReference>
<accession>A0A6H0D9N1</accession>
<dbReference type="InterPro" id="IPR011335">
    <property type="entry name" value="Restrct_endonuc-II-like"/>
</dbReference>
<dbReference type="EMBL" id="MT230534">
    <property type="protein sequence ID" value="QIS79290.1"/>
    <property type="molecule type" value="Genomic_DNA"/>
</dbReference>
<dbReference type="SUPFAM" id="SSF52980">
    <property type="entry name" value="Restriction endonuclease-like"/>
    <property type="match status" value="1"/>
</dbReference>
<organism evidence="3 4">
    <name type="scientific">Pantoea phage vB_PagM_SSEM1</name>
    <dbReference type="NCBI Taxonomy" id="2721760"/>
    <lineage>
        <taxon>Viruses</taxon>
        <taxon>Duplodnaviria</taxon>
        <taxon>Heunggongvirae</taxon>
        <taxon>Uroviricota</taxon>
        <taxon>Caudoviricetes</taxon>
        <taxon>Chaseviridae</taxon>
        <taxon>Cleopatravirinae</taxon>
        <taxon>Loessnervirus</taxon>
        <taxon>Loessnervirus SSEM1</taxon>
    </lineage>
</organism>
<name>A0A6H0D9N1_9CAUD</name>
<evidence type="ECO:0000259" key="2">
    <source>
        <dbReference type="Pfam" id="PF01464"/>
    </source>
</evidence>
<evidence type="ECO:0000313" key="4">
    <source>
        <dbReference type="Proteomes" id="UP000502959"/>
    </source>
</evidence>
<dbReference type="Proteomes" id="UP000502959">
    <property type="component" value="Segment"/>
</dbReference>
<feature type="compositionally biased region" description="Gly residues" evidence="1">
    <location>
        <begin position="791"/>
        <end position="807"/>
    </location>
</feature>
<dbReference type="Gene3D" id="3.90.320.10">
    <property type="match status" value="1"/>
</dbReference>
<sequence length="1239" mass="132126">MASRKEMMGMDTETLRMLGLEAGLSFEPGLSKSKMVIQLETHQASGWLDVNSQLLHADAEGGFDHMQGFTGHEEQSISDAARVAQSLAGAGYTETFHSIMGGGRDHHVDALHQYMQKLGVSADDVWMHMPKANPNIPPQNFNMLKGYLNNHWDDYQDIMPPLEGHYAGDIMGEYATNKGSVADSYNHLASMYLNKAAYNNPHAYEKDASIVATRLASAMGNQFLEVGYAAATGAKVGYHSILPQLGSDVVRGTQYPREPLNAAGLPLGATGSAVQGNRAHYSLVASLLGRPEGADEASSAIRQEVSSTMKSLASSHKGGGETGMNPYRHETSEHDLLLDSATRYVGIEEARSGYANLDDTSYNRNNIQAVIENSWDKMDAQAASAPSGVPNPDLRLPRRAEIGTQWSADLNEPMSWNAARSRREGAAIADLDAAHANFRDVADGNRGASPIKYHNMEQGSDEWFKFREQYDITGSTVGGFLGSNSYTRPWAQFMDKLGVTRNETAPNSFQEKMFAMGHKREDEARIRVSKELGQDIQQVGAITNDMFPGMMYSPDGLIGDDTLWEHKAPERAGKFADLNAGDHPDYMDQVQLGMLLSGRKKTLFSQTIGQQTQNQWIEQDPDWYNRNQTRLDSVLNRMQAGRDFLSNHADLPQDELKAGVRKAVTGEGIWKDVRQKSDRGYSPNAGTEADPFLIGGRRSYNDAAQGGSDYEPNFVTSANTGLVPVGGNGAETGMALAVKQGVLAAREEVKRGEASGNAAGFDAGGADADFDDLGMPRGFSRRAFDRANSDGAGGGGGNGGGRNGAGPGAFDNFGNGIASGLASGSLHGLQGGFQRELANMGPVGQTLLAGIGAASIGGEVISTMNDYLGNSQDFGSTNPIQFDAQQQGLEMLGLNKGQAQRANETVHSIYNRMANGDPSGAAQISVATRGLLTLADVRESGGDPIKLAAMFKSKAQARGWSPERIAGAAEMSGLGGFARAANTSDEIQAAAEGLDDTRGRQDTSDFASSVRRDNAVRAAVSPDYFIQRYGAQDYNALVGGLSGGMAKAYGAMDKAEQLTHANSLAEATQMLESNGRDYDDKGNPLTSPTGAKYSMQVLPSTARDPGYGVKPAQSDTPEEYNRVGRELLDKMVGKYAGDYDKAAAAYTDGSGTVDRAVKQWGNDWLKHMPAQAQKRVADLHKLAAGANGFAGGSTGPSVGTIQVNVNATVNGKQATATATVGGQSQTHTINVGGAVSQKR</sequence>
<evidence type="ECO:0000313" key="3">
    <source>
        <dbReference type="EMBL" id="QIS79290.1"/>
    </source>
</evidence>
<proteinExistence type="predicted"/>
<dbReference type="Pfam" id="PF01464">
    <property type="entry name" value="SLT"/>
    <property type="match status" value="1"/>
</dbReference>
<dbReference type="InterPro" id="IPR011604">
    <property type="entry name" value="PDDEXK-like_dom_sf"/>
</dbReference>
<reference evidence="3 4" key="1">
    <citation type="submission" date="2020-03" db="EMBL/GenBank/DDBJ databases">
        <title>Complete genome sequence of Pantoea agglomerans bacteriophage vB_PagM_SSEM1.</title>
        <authorList>
            <person name="Truncaite L."/>
            <person name="Alijosius L."/>
            <person name="Petrauskaite E."/>
            <person name="Simoliunas E."/>
        </authorList>
    </citation>
    <scope>NUCLEOTIDE SEQUENCE [LARGE SCALE GENOMIC DNA]</scope>
</reference>